<dbReference type="Gene3D" id="3.40.190.290">
    <property type="match status" value="1"/>
</dbReference>
<sequence length="312" mass="33941">MVSMSTLQTLGELRRQGSVHAAAKVMHLAPSSVSGRIKALSEECGMTLFERQGRGGRLTEEGLAAAELADKIVLMWERGLLNIRSGARPSTRRTIRIGAFPSALAACVLPAAARLRSQQQFHVELLEVDPLEAASLVEHAQLDAALTLGEILDGDLTMDPRLTHRVLWREPFALVLPKAYAGRGSCPTSIRGYSGLPWVLPRRGSACDQLLGRHLARMGVRPRTVARSDDWSLLQRMADTHDAVALIPVSCLQLDSNGLEVAAVLAEELPQRTVVLLESVETAGSRLLPVVRNELTRAAEDLMALLSTYRLP</sequence>
<evidence type="ECO:0000313" key="6">
    <source>
        <dbReference type="EMBL" id="EST28450.1"/>
    </source>
</evidence>
<dbReference type="PANTHER" id="PTHR30346">
    <property type="entry name" value="TRANSCRIPTIONAL DUAL REGULATOR HCAR-RELATED"/>
    <property type="match status" value="1"/>
</dbReference>
<protein>
    <recommendedName>
        <fullName evidence="5">HTH lysR-type domain-containing protein</fullName>
    </recommendedName>
</protein>
<dbReference type="PROSITE" id="PS50931">
    <property type="entry name" value="HTH_LYSR"/>
    <property type="match status" value="1"/>
</dbReference>
<accession>V6K8F2</accession>
<comment type="similarity">
    <text evidence="1">Belongs to the LysR transcriptional regulatory family.</text>
</comment>
<dbReference type="Proteomes" id="UP000017984">
    <property type="component" value="Chromosome"/>
</dbReference>
<comment type="caution">
    <text evidence="6">The sequence shown here is derived from an EMBL/GenBank/DDBJ whole genome shotgun (WGS) entry which is preliminary data.</text>
</comment>
<dbReference type="PANTHER" id="PTHR30346:SF29">
    <property type="entry name" value="LYSR SUBSTRATE-BINDING"/>
    <property type="match status" value="1"/>
</dbReference>
<dbReference type="GO" id="GO:0032993">
    <property type="term" value="C:protein-DNA complex"/>
    <property type="evidence" value="ECO:0007669"/>
    <property type="project" value="TreeGrafter"/>
</dbReference>
<dbReference type="EMBL" id="AWQX01000194">
    <property type="protein sequence ID" value="EST28450.1"/>
    <property type="molecule type" value="Genomic_DNA"/>
</dbReference>
<dbReference type="InterPro" id="IPR036390">
    <property type="entry name" value="WH_DNA-bd_sf"/>
</dbReference>
<dbReference type="Gene3D" id="1.10.10.10">
    <property type="entry name" value="Winged helix-like DNA-binding domain superfamily/Winged helix DNA-binding domain"/>
    <property type="match status" value="1"/>
</dbReference>
<keyword evidence="4" id="KW-0804">Transcription</keyword>
<organism evidence="6 7">
    <name type="scientific">Streptomyces roseochromogenus subsp. oscitans DS 12.976</name>
    <dbReference type="NCBI Taxonomy" id="1352936"/>
    <lineage>
        <taxon>Bacteria</taxon>
        <taxon>Bacillati</taxon>
        <taxon>Actinomycetota</taxon>
        <taxon>Actinomycetes</taxon>
        <taxon>Kitasatosporales</taxon>
        <taxon>Streptomycetaceae</taxon>
        <taxon>Streptomyces</taxon>
    </lineage>
</organism>
<dbReference type="InterPro" id="IPR005119">
    <property type="entry name" value="LysR_subst-bd"/>
</dbReference>
<proteinExistence type="inferred from homology"/>
<dbReference type="InterPro" id="IPR000847">
    <property type="entry name" value="LysR_HTH_N"/>
</dbReference>
<keyword evidence="2" id="KW-0805">Transcription regulation</keyword>
<dbReference type="OrthoDB" id="4131546at2"/>
<dbReference type="SUPFAM" id="SSF53850">
    <property type="entry name" value="Periplasmic binding protein-like II"/>
    <property type="match status" value="1"/>
</dbReference>
<dbReference type="STRING" id="1352936.M878_22515"/>
<evidence type="ECO:0000256" key="2">
    <source>
        <dbReference type="ARBA" id="ARBA00023015"/>
    </source>
</evidence>
<evidence type="ECO:0000256" key="4">
    <source>
        <dbReference type="ARBA" id="ARBA00023163"/>
    </source>
</evidence>
<keyword evidence="3" id="KW-0238">DNA-binding</keyword>
<dbReference type="GO" id="GO:0003677">
    <property type="term" value="F:DNA binding"/>
    <property type="evidence" value="ECO:0007669"/>
    <property type="project" value="UniProtKB-KW"/>
</dbReference>
<dbReference type="Pfam" id="PF03466">
    <property type="entry name" value="LysR_substrate"/>
    <property type="match status" value="1"/>
</dbReference>
<keyword evidence="7" id="KW-1185">Reference proteome</keyword>
<dbReference type="HOGENOM" id="CLU_039613_6_1_11"/>
<dbReference type="PATRIC" id="fig|1352936.5.peg.4702"/>
<name>V6K8F2_STRRC</name>
<evidence type="ECO:0000313" key="7">
    <source>
        <dbReference type="Proteomes" id="UP000017984"/>
    </source>
</evidence>
<dbReference type="SUPFAM" id="SSF46785">
    <property type="entry name" value="Winged helix' DNA-binding domain"/>
    <property type="match status" value="1"/>
</dbReference>
<dbReference type="Pfam" id="PF00126">
    <property type="entry name" value="HTH_1"/>
    <property type="match status" value="1"/>
</dbReference>
<reference evidence="6 7" key="1">
    <citation type="journal article" date="2014" name="Genome Announc.">
        <title>Draft Genome Sequence of Streptomyces roseochromogenes subsp. oscitans DS 12.976, Producer of the Aminocoumarin Antibiotic Clorobiocin.</title>
        <authorList>
            <person name="Ruckert C."/>
            <person name="Kalinowski J."/>
            <person name="Heide L."/>
            <person name="Apel A.K."/>
        </authorList>
    </citation>
    <scope>NUCLEOTIDE SEQUENCE [LARGE SCALE GENOMIC DNA]</scope>
    <source>
        <strain evidence="6 7">DS 12.976</strain>
    </source>
</reference>
<dbReference type="CDD" id="cd05466">
    <property type="entry name" value="PBP2_LTTR_substrate"/>
    <property type="match status" value="1"/>
</dbReference>
<gene>
    <name evidence="6" type="ORF">M878_22515</name>
</gene>
<dbReference type="AlphaFoldDB" id="V6K8F2"/>
<evidence type="ECO:0000256" key="1">
    <source>
        <dbReference type="ARBA" id="ARBA00009437"/>
    </source>
</evidence>
<evidence type="ECO:0000259" key="5">
    <source>
        <dbReference type="PROSITE" id="PS50931"/>
    </source>
</evidence>
<evidence type="ECO:0000256" key="3">
    <source>
        <dbReference type="ARBA" id="ARBA00023125"/>
    </source>
</evidence>
<feature type="domain" description="HTH lysR-type" evidence="5">
    <location>
        <begin position="4"/>
        <end position="59"/>
    </location>
</feature>
<dbReference type="GO" id="GO:0003700">
    <property type="term" value="F:DNA-binding transcription factor activity"/>
    <property type="evidence" value="ECO:0007669"/>
    <property type="project" value="InterPro"/>
</dbReference>
<dbReference type="InterPro" id="IPR036388">
    <property type="entry name" value="WH-like_DNA-bd_sf"/>
</dbReference>